<dbReference type="PANTHER" id="PTHR40606:SF1">
    <property type="entry name" value="UPF0339 PROTEIN YEGP"/>
    <property type="match status" value="1"/>
</dbReference>
<dbReference type="AlphaFoldDB" id="A0A3Q9F654"/>
<dbReference type="RefSeq" id="WP_126359475.1">
    <property type="nucleotide sequence ID" value="NZ_CP034545.1"/>
</dbReference>
<dbReference type="PANTHER" id="PTHR40606">
    <property type="match status" value="1"/>
</dbReference>
<dbReference type="Proteomes" id="UP000277191">
    <property type="component" value="Chromosome 1"/>
</dbReference>
<evidence type="ECO:0000313" key="2">
    <source>
        <dbReference type="EMBL" id="AZQ49928.1"/>
    </source>
</evidence>
<feature type="domain" description="DUF1508" evidence="1">
    <location>
        <begin position="11"/>
        <end position="57"/>
    </location>
</feature>
<feature type="domain" description="DUF1508" evidence="1">
    <location>
        <begin position="62"/>
        <end position="108"/>
    </location>
</feature>
<dbReference type="Gene3D" id="2.30.29.80">
    <property type="match status" value="1"/>
</dbReference>
<dbReference type="InterPro" id="IPR010879">
    <property type="entry name" value="DUF1508"/>
</dbReference>
<evidence type="ECO:0000259" key="1">
    <source>
        <dbReference type="Pfam" id="PF07411"/>
    </source>
</evidence>
<dbReference type="SUPFAM" id="SSF160113">
    <property type="entry name" value="YegP-like"/>
    <property type="match status" value="2"/>
</dbReference>
<proteinExistence type="predicted"/>
<reference evidence="2 3" key="1">
    <citation type="submission" date="2018-12" db="EMBL/GenBank/DDBJ databases">
        <title>Cadmium resistance mechanism in endophytic bacteria Burkholderia cenocepacia YG-3.</title>
        <authorList>
            <person name="Zhang X."/>
            <person name="Wang X."/>
            <person name="Zhu Y."/>
        </authorList>
    </citation>
    <scope>NUCLEOTIDE SEQUENCE [LARGE SCALE GENOMIC DNA]</scope>
    <source>
        <strain evidence="2 3">YG-3</strain>
    </source>
</reference>
<gene>
    <name evidence="2" type="ORF">D5R55_02280</name>
</gene>
<dbReference type="EMBL" id="CP034545">
    <property type="protein sequence ID" value="AZQ49928.1"/>
    <property type="molecule type" value="Genomic_DNA"/>
</dbReference>
<evidence type="ECO:0000313" key="3">
    <source>
        <dbReference type="Proteomes" id="UP000277191"/>
    </source>
</evidence>
<organism evidence="2 3">
    <name type="scientific">Burkholderia cenocepacia</name>
    <dbReference type="NCBI Taxonomy" id="95486"/>
    <lineage>
        <taxon>Bacteria</taxon>
        <taxon>Pseudomonadati</taxon>
        <taxon>Pseudomonadota</taxon>
        <taxon>Betaproteobacteria</taxon>
        <taxon>Burkholderiales</taxon>
        <taxon>Burkholderiaceae</taxon>
        <taxon>Burkholderia</taxon>
        <taxon>Burkholderia cepacia complex</taxon>
    </lineage>
</organism>
<dbReference type="Pfam" id="PF07411">
    <property type="entry name" value="DUF1508"/>
    <property type="match status" value="2"/>
</dbReference>
<sequence>MAAKFELMKATNGQYYFHLKSANGEIILASERYEEKSGARNGIASVRENAPLDERYERKLARNGEFMFNLKAANHQIIGTSETYKSVQGRENGIAAVKRDAPIAETFDLA</sequence>
<dbReference type="InterPro" id="IPR051141">
    <property type="entry name" value="UPF0339_domain"/>
</dbReference>
<dbReference type="InterPro" id="IPR036913">
    <property type="entry name" value="YegP-like_sf"/>
</dbReference>
<accession>A0A3Q9F654</accession>
<protein>
    <submittedName>
        <fullName evidence="2">DUF1508 domain-containing protein</fullName>
    </submittedName>
</protein>
<name>A0A3Q9F654_9BURK</name>